<proteinExistence type="inferred from homology"/>
<evidence type="ECO:0000259" key="3">
    <source>
        <dbReference type="Pfam" id="PF01408"/>
    </source>
</evidence>
<reference evidence="6" key="1">
    <citation type="journal article" date="2019" name="Int. J. Syst. Evol. Microbiol.">
        <title>The Global Catalogue of Microorganisms (GCM) 10K type strain sequencing project: providing services to taxonomists for standard genome sequencing and annotation.</title>
        <authorList>
            <consortium name="The Broad Institute Genomics Platform"/>
            <consortium name="The Broad Institute Genome Sequencing Center for Infectious Disease"/>
            <person name="Wu L."/>
            <person name="Ma J."/>
        </authorList>
    </citation>
    <scope>NUCLEOTIDE SEQUENCE [LARGE SCALE GENOMIC DNA]</scope>
    <source>
        <strain evidence="6">CGMCC 4.7198</strain>
    </source>
</reference>
<evidence type="ECO:0000256" key="2">
    <source>
        <dbReference type="ARBA" id="ARBA00023002"/>
    </source>
</evidence>
<dbReference type="PANTHER" id="PTHR22604">
    <property type="entry name" value="OXIDOREDUCTASES"/>
    <property type="match status" value="1"/>
</dbReference>
<dbReference type="Gene3D" id="3.30.360.10">
    <property type="entry name" value="Dihydrodipicolinate Reductase, domain 2"/>
    <property type="match status" value="1"/>
</dbReference>
<dbReference type="PANTHER" id="PTHR22604:SF105">
    <property type="entry name" value="TRANS-1,2-DIHYDROBENZENE-1,2-DIOL DEHYDROGENASE"/>
    <property type="match status" value="1"/>
</dbReference>
<feature type="domain" description="Gfo/Idh/MocA-like oxidoreductase N-terminal" evidence="3">
    <location>
        <begin position="14"/>
        <end position="131"/>
    </location>
</feature>
<dbReference type="InterPro" id="IPR036291">
    <property type="entry name" value="NAD(P)-bd_dom_sf"/>
</dbReference>
<dbReference type="Pfam" id="PF01408">
    <property type="entry name" value="GFO_IDH_MocA"/>
    <property type="match status" value="1"/>
</dbReference>
<dbReference type="EMBL" id="JBHTEC010000001">
    <property type="protein sequence ID" value="MFD0286902.1"/>
    <property type="molecule type" value="Genomic_DNA"/>
</dbReference>
<evidence type="ECO:0000313" key="5">
    <source>
        <dbReference type="EMBL" id="MFD0286902.1"/>
    </source>
</evidence>
<dbReference type="InterPro" id="IPR000683">
    <property type="entry name" value="Gfo/Idh/MocA-like_OxRdtase_N"/>
</dbReference>
<keyword evidence="2" id="KW-0560">Oxidoreductase</keyword>
<dbReference type="InterPro" id="IPR055170">
    <property type="entry name" value="GFO_IDH_MocA-like_dom"/>
</dbReference>
<dbReference type="RefSeq" id="WP_381301261.1">
    <property type="nucleotide sequence ID" value="NZ_JBHTEC010000001.1"/>
</dbReference>
<dbReference type="InterPro" id="IPR050984">
    <property type="entry name" value="Gfo/Idh/MocA_domain"/>
</dbReference>
<feature type="domain" description="GFO/IDH/MocA-like oxidoreductase" evidence="4">
    <location>
        <begin position="142"/>
        <end position="257"/>
    </location>
</feature>
<dbReference type="SUPFAM" id="SSF51735">
    <property type="entry name" value="NAD(P)-binding Rossmann-fold domains"/>
    <property type="match status" value="1"/>
</dbReference>
<comment type="caution">
    <text evidence="5">The sequence shown here is derived from an EMBL/GenBank/DDBJ whole genome shotgun (WGS) entry which is preliminary data.</text>
</comment>
<dbReference type="Pfam" id="PF22725">
    <property type="entry name" value="GFO_IDH_MocA_C3"/>
    <property type="match status" value="1"/>
</dbReference>
<comment type="similarity">
    <text evidence="1">Belongs to the Gfo/Idh/MocA family.</text>
</comment>
<organism evidence="5 6">
    <name type="scientific">Streptomyces lutosisoli</name>
    <dbReference type="NCBI Taxonomy" id="2665721"/>
    <lineage>
        <taxon>Bacteria</taxon>
        <taxon>Bacillati</taxon>
        <taxon>Actinomycetota</taxon>
        <taxon>Actinomycetes</taxon>
        <taxon>Kitasatosporales</taxon>
        <taxon>Streptomycetaceae</taxon>
        <taxon>Streptomyces</taxon>
    </lineage>
</organism>
<dbReference type="Proteomes" id="UP001596957">
    <property type="component" value="Unassembled WGS sequence"/>
</dbReference>
<evidence type="ECO:0000256" key="1">
    <source>
        <dbReference type="ARBA" id="ARBA00010928"/>
    </source>
</evidence>
<protein>
    <submittedName>
        <fullName evidence="5">Gfo/Idh/MocA family protein</fullName>
    </submittedName>
</protein>
<sequence>MSAQPVVTGRVAPLRIGVLGCGGIAMRRMLPAMARTPAVRIAAVASRDRTRAQTAAARFGADPVHGYERLLERDDIAAVYVPLPPALHAPWTARALKAGKHALVEKPMVTAAQEARDLAGLAEEGRLVLMESFMFLHHSQHATVTALLERGEIGELRGMTAEFGFPPLPAQDIRHRPELGGGALLDAGVYTLRVTQLLLGGTLSVAGATLAADAATGVDVGGDALLRGDSGVTSHVSFGFRHSYRSAYTLWGGAGRIVLDRAFTPPPEHRPVLRIERQDRVEELTLPADDQFANIAARFAALVRGDGDPATQRAAAVRQAELVDAVRTAAVRQAETVDPARAATRPRPGSPP</sequence>
<evidence type="ECO:0000259" key="4">
    <source>
        <dbReference type="Pfam" id="PF22725"/>
    </source>
</evidence>
<evidence type="ECO:0000313" key="6">
    <source>
        <dbReference type="Proteomes" id="UP001596957"/>
    </source>
</evidence>
<dbReference type="Gene3D" id="3.40.50.720">
    <property type="entry name" value="NAD(P)-binding Rossmann-like Domain"/>
    <property type="match status" value="1"/>
</dbReference>
<accession>A0ABW2VTB5</accession>
<dbReference type="SUPFAM" id="SSF55347">
    <property type="entry name" value="Glyceraldehyde-3-phosphate dehydrogenase-like, C-terminal domain"/>
    <property type="match status" value="1"/>
</dbReference>
<gene>
    <name evidence="5" type="ORF">ACFQZP_35525</name>
</gene>
<keyword evidence="6" id="KW-1185">Reference proteome</keyword>
<name>A0ABW2VTB5_9ACTN</name>